<dbReference type="InterPro" id="IPR035994">
    <property type="entry name" value="Nucleoside_phosphorylase_sf"/>
</dbReference>
<sequence>MSNSLLLTSYSSLSYTILFAMRSEAEPFLSLGEVEVLQVEFRTTSQFLIWSSGGVECLVVIAGVSKIHDCDRIGQVAAAVMAREALLLAPNSCLVSAGTCGGVSSGLVVGDIIAAQSPATFYDHRVALAEFTHYADGGYPLVNLAPLLDSPIHCMKVSTGSSLDLSERDSLNLSRLGAAAKEMELAAVAQVAAELGGHAAGMKVVANAAGDEAHGEFAGNLDSVSEKLALTLKQLLQNSAGRALVQS</sequence>
<proteinExistence type="predicted"/>
<dbReference type="Gene3D" id="3.40.50.1580">
    <property type="entry name" value="Nucleoside phosphorylase domain"/>
    <property type="match status" value="1"/>
</dbReference>
<dbReference type="GO" id="GO:0019509">
    <property type="term" value="P:L-methionine salvage from methylthioadenosine"/>
    <property type="evidence" value="ECO:0007669"/>
    <property type="project" value="InterPro"/>
</dbReference>
<name>A0A3M0A531_9GAMM</name>
<evidence type="ECO:0000313" key="3">
    <source>
        <dbReference type="Proteomes" id="UP000267187"/>
    </source>
</evidence>
<evidence type="ECO:0000259" key="1">
    <source>
        <dbReference type="Pfam" id="PF01048"/>
    </source>
</evidence>
<dbReference type="GO" id="GO:0008930">
    <property type="term" value="F:methylthioadenosine nucleosidase activity"/>
    <property type="evidence" value="ECO:0007669"/>
    <property type="project" value="InterPro"/>
</dbReference>
<accession>A0A3M0A531</accession>
<dbReference type="SUPFAM" id="SSF53167">
    <property type="entry name" value="Purine and uridine phosphorylases"/>
    <property type="match status" value="1"/>
</dbReference>
<dbReference type="InterPro" id="IPR044580">
    <property type="entry name" value="MTAN"/>
</dbReference>
<dbReference type="OrthoDB" id="997641at2"/>
<dbReference type="PANTHER" id="PTHR46994">
    <property type="entry name" value="5'-METHYLTHIOADENOSINE/S-ADENOSYLHOMOCYSTEINE NUCLEOSIDASE 1"/>
    <property type="match status" value="1"/>
</dbReference>
<dbReference type="AlphaFoldDB" id="A0A3M0A531"/>
<evidence type="ECO:0000313" key="2">
    <source>
        <dbReference type="EMBL" id="RMA80281.1"/>
    </source>
</evidence>
<keyword evidence="3" id="KW-1185">Reference proteome</keyword>
<organism evidence="2 3">
    <name type="scientific">Umboniibacter marinipuniceus</name>
    <dbReference type="NCBI Taxonomy" id="569599"/>
    <lineage>
        <taxon>Bacteria</taxon>
        <taxon>Pseudomonadati</taxon>
        <taxon>Pseudomonadota</taxon>
        <taxon>Gammaproteobacteria</taxon>
        <taxon>Cellvibrionales</taxon>
        <taxon>Cellvibrionaceae</taxon>
        <taxon>Umboniibacter</taxon>
    </lineage>
</organism>
<dbReference type="RefSeq" id="WP_121876954.1">
    <property type="nucleotide sequence ID" value="NZ_REFJ01000003.1"/>
</dbReference>
<protein>
    <submittedName>
        <fullName evidence="2">Nucleoside phosphorylase</fullName>
    </submittedName>
</protein>
<dbReference type="Pfam" id="PF01048">
    <property type="entry name" value="PNP_UDP_1"/>
    <property type="match status" value="1"/>
</dbReference>
<dbReference type="EMBL" id="REFJ01000003">
    <property type="protein sequence ID" value="RMA80281.1"/>
    <property type="molecule type" value="Genomic_DNA"/>
</dbReference>
<dbReference type="Proteomes" id="UP000267187">
    <property type="component" value="Unassembled WGS sequence"/>
</dbReference>
<feature type="domain" description="Nucleoside phosphorylase" evidence="1">
    <location>
        <begin position="16"/>
        <end position="236"/>
    </location>
</feature>
<comment type="caution">
    <text evidence="2">The sequence shown here is derived from an EMBL/GenBank/DDBJ whole genome shotgun (WGS) entry which is preliminary data.</text>
</comment>
<dbReference type="PANTHER" id="PTHR46994:SF1">
    <property type="entry name" value="5'-METHYLTHIOADENOSINE NUCLEOSIDASE"/>
    <property type="match status" value="1"/>
</dbReference>
<dbReference type="GO" id="GO:0009116">
    <property type="term" value="P:nucleoside metabolic process"/>
    <property type="evidence" value="ECO:0007669"/>
    <property type="project" value="InterPro"/>
</dbReference>
<reference evidence="2 3" key="1">
    <citation type="submission" date="2018-10" db="EMBL/GenBank/DDBJ databases">
        <title>Genomic Encyclopedia of Type Strains, Phase IV (KMG-IV): sequencing the most valuable type-strain genomes for metagenomic binning, comparative biology and taxonomic classification.</title>
        <authorList>
            <person name="Goeker M."/>
        </authorList>
    </citation>
    <scope>NUCLEOTIDE SEQUENCE [LARGE SCALE GENOMIC DNA]</scope>
    <source>
        <strain evidence="2 3">DSM 25080</strain>
    </source>
</reference>
<dbReference type="InterPro" id="IPR000845">
    <property type="entry name" value="Nucleoside_phosphorylase_d"/>
</dbReference>
<gene>
    <name evidence="2" type="ORF">DFR27_1647</name>
</gene>